<sequence>MFSLLCSPGWPIQCPNNETFSPSGHGFGPNFFCMLMTLGKVGFHNVKAKYEPTVDPMVLTIDLALWRPMRIHEFYQSFLLN</sequence>
<comment type="caution">
    <text evidence="1">The sequence shown here is derived from an EMBL/GenBank/DDBJ whole genome shotgun (WGS) entry which is preliminary data.</text>
</comment>
<organism evidence="1 2">
    <name type="scientific">Trichogramma kaykai</name>
    <dbReference type="NCBI Taxonomy" id="54128"/>
    <lineage>
        <taxon>Eukaryota</taxon>
        <taxon>Metazoa</taxon>
        <taxon>Ecdysozoa</taxon>
        <taxon>Arthropoda</taxon>
        <taxon>Hexapoda</taxon>
        <taxon>Insecta</taxon>
        <taxon>Pterygota</taxon>
        <taxon>Neoptera</taxon>
        <taxon>Endopterygota</taxon>
        <taxon>Hymenoptera</taxon>
        <taxon>Apocrita</taxon>
        <taxon>Proctotrupomorpha</taxon>
        <taxon>Chalcidoidea</taxon>
        <taxon>Trichogrammatidae</taxon>
        <taxon>Trichogramma</taxon>
    </lineage>
</organism>
<name>A0ABD2W1T6_9HYME</name>
<gene>
    <name evidence="1" type="ORF">TKK_017650</name>
</gene>
<dbReference type="EMBL" id="JBJJXI010000141">
    <property type="protein sequence ID" value="KAL3387074.1"/>
    <property type="molecule type" value="Genomic_DNA"/>
</dbReference>
<evidence type="ECO:0000313" key="2">
    <source>
        <dbReference type="Proteomes" id="UP001627154"/>
    </source>
</evidence>
<reference evidence="1 2" key="1">
    <citation type="journal article" date="2024" name="bioRxiv">
        <title>A reference genome for Trichogramma kaykai: A tiny desert-dwelling parasitoid wasp with competing sex-ratio distorters.</title>
        <authorList>
            <person name="Culotta J."/>
            <person name="Lindsey A.R."/>
        </authorList>
    </citation>
    <scope>NUCLEOTIDE SEQUENCE [LARGE SCALE GENOMIC DNA]</scope>
    <source>
        <strain evidence="1 2">KSX58</strain>
    </source>
</reference>
<accession>A0ABD2W1T6</accession>
<evidence type="ECO:0000313" key="1">
    <source>
        <dbReference type="EMBL" id="KAL3387074.1"/>
    </source>
</evidence>
<dbReference type="AlphaFoldDB" id="A0ABD2W1T6"/>
<proteinExistence type="predicted"/>
<protein>
    <submittedName>
        <fullName evidence="1">Uncharacterized protein</fullName>
    </submittedName>
</protein>
<keyword evidence="2" id="KW-1185">Reference proteome</keyword>
<dbReference type="Proteomes" id="UP001627154">
    <property type="component" value="Unassembled WGS sequence"/>
</dbReference>